<evidence type="ECO:0000313" key="10">
    <source>
        <dbReference type="EMBL" id="SDR49302.1"/>
    </source>
</evidence>
<feature type="transmembrane region" description="Helical" evidence="9">
    <location>
        <begin position="145"/>
        <end position="164"/>
    </location>
</feature>
<sequence>MSPPITRNTLADADPRAASHESGASKNRPRALPAAFVFLVAAALVSLCAGRYPVSIADIFATFTARLHLHAPPEHAALLNAVVVDTRLPRVLCAALVGAALSTAGATYQAVFRNPLVSPGLLGVLSGSAFGAALGLVLGAHGASVQMFAFVGGTLSVAMGLGIARMLGGGGVLMLVLGGLVSNALFSSLLSLIKYVADPLNQLPAIVYWLLGSLAQSGWPDLARLALPLVAGIALLCVFAPLLDALTLSDDEARSLGVPVGAIRLGVIVVATLISALTVSLAGVIGWVGLLVPHIARAIVGASNRRVLPLSAALGAAGLILADTCARSVSAGEIPLGIVTELFGALAFVFVLRRLRQGGLE</sequence>
<keyword evidence="7 9" id="KW-0472">Membrane</keyword>
<keyword evidence="4" id="KW-1003">Cell membrane</keyword>
<dbReference type="PANTHER" id="PTHR30472">
    <property type="entry name" value="FERRIC ENTEROBACTIN TRANSPORT SYSTEM PERMEASE PROTEIN"/>
    <property type="match status" value="1"/>
</dbReference>
<organism evidence="10 11">
    <name type="scientific">Paraburkholderia fungorum</name>
    <dbReference type="NCBI Taxonomy" id="134537"/>
    <lineage>
        <taxon>Bacteria</taxon>
        <taxon>Pseudomonadati</taxon>
        <taxon>Pseudomonadota</taxon>
        <taxon>Betaproteobacteria</taxon>
        <taxon>Burkholderiales</taxon>
        <taxon>Burkholderiaceae</taxon>
        <taxon>Paraburkholderia</taxon>
    </lineage>
</organism>
<comment type="similarity">
    <text evidence="2">Belongs to the binding-protein-dependent transport system permease family. FecCD subfamily.</text>
</comment>
<feature type="transmembrane region" description="Helical" evidence="9">
    <location>
        <begin position="88"/>
        <end position="108"/>
    </location>
</feature>
<protein>
    <submittedName>
        <fullName evidence="10">Iron complex transport system permease protein</fullName>
    </submittedName>
</protein>
<feature type="transmembrane region" description="Helical" evidence="9">
    <location>
        <begin position="334"/>
        <end position="352"/>
    </location>
</feature>
<feature type="region of interest" description="Disordered" evidence="8">
    <location>
        <begin position="1"/>
        <end position="27"/>
    </location>
</feature>
<accession>A0A1H1JHB0</accession>
<dbReference type="InterPro" id="IPR037294">
    <property type="entry name" value="ABC_BtuC-like"/>
</dbReference>
<dbReference type="GO" id="GO:0005886">
    <property type="term" value="C:plasma membrane"/>
    <property type="evidence" value="ECO:0007669"/>
    <property type="project" value="UniProtKB-SubCell"/>
</dbReference>
<keyword evidence="11" id="KW-1185">Reference proteome</keyword>
<keyword evidence="5 9" id="KW-0812">Transmembrane</keyword>
<dbReference type="OrthoDB" id="9782305at2"/>
<comment type="subcellular location">
    <subcellularLocation>
        <location evidence="1">Cell membrane</location>
        <topology evidence="1">Multi-pass membrane protein</topology>
    </subcellularLocation>
</comment>
<evidence type="ECO:0000256" key="2">
    <source>
        <dbReference type="ARBA" id="ARBA00007935"/>
    </source>
</evidence>
<dbReference type="Gene3D" id="1.10.3470.10">
    <property type="entry name" value="ABC transporter involved in vitamin B12 uptake, BtuC"/>
    <property type="match status" value="1"/>
</dbReference>
<evidence type="ECO:0000256" key="1">
    <source>
        <dbReference type="ARBA" id="ARBA00004651"/>
    </source>
</evidence>
<evidence type="ECO:0000256" key="5">
    <source>
        <dbReference type="ARBA" id="ARBA00022692"/>
    </source>
</evidence>
<dbReference type="CDD" id="cd06550">
    <property type="entry name" value="TM_ABC_iron-siderophores_like"/>
    <property type="match status" value="1"/>
</dbReference>
<dbReference type="GO" id="GO:0033214">
    <property type="term" value="P:siderophore-iron import into cell"/>
    <property type="evidence" value="ECO:0007669"/>
    <property type="project" value="TreeGrafter"/>
</dbReference>
<feature type="transmembrane region" description="Helical" evidence="9">
    <location>
        <begin position="120"/>
        <end position="139"/>
    </location>
</feature>
<evidence type="ECO:0000256" key="6">
    <source>
        <dbReference type="ARBA" id="ARBA00022989"/>
    </source>
</evidence>
<evidence type="ECO:0000256" key="7">
    <source>
        <dbReference type="ARBA" id="ARBA00023136"/>
    </source>
</evidence>
<evidence type="ECO:0000313" key="11">
    <source>
        <dbReference type="Proteomes" id="UP000183487"/>
    </source>
</evidence>
<dbReference type="GO" id="GO:0022857">
    <property type="term" value="F:transmembrane transporter activity"/>
    <property type="evidence" value="ECO:0007669"/>
    <property type="project" value="InterPro"/>
</dbReference>
<dbReference type="Pfam" id="PF01032">
    <property type="entry name" value="FecCD"/>
    <property type="match status" value="1"/>
</dbReference>
<feature type="transmembrane region" description="Helical" evidence="9">
    <location>
        <begin position="222"/>
        <end position="243"/>
    </location>
</feature>
<evidence type="ECO:0000256" key="4">
    <source>
        <dbReference type="ARBA" id="ARBA00022475"/>
    </source>
</evidence>
<feature type="transmembrane region" description="Helical" evidence="9">
    <location>
        <begin position="171"/>
        <end position="193"/>
    </location>
</feature>
<dbReference type="Proteomes" id="UP000183487">
    <property type="component" value="Unassembled WGS sequence"/>
</dbReference>
<dbReference type="RefSeq" id="WP_083380180.1">
    <property type="nucleotide sequence ID" value="NZ_FNKP01000003.1"/>
</dbReference>
<reference evidence="11" key="1">
    <citation type="submission" date="2016-10" db="EMBL/GenBank/DDBJ databases">
        <authorList>
            <person name="Varghese N."/>
        </authorList>
    </citation>
    <scope>NUCLEOTIDE SEQUENCE [LARGE SCALE GENOMIC DNA]</scope>
    <source>
        <strain evidence="11">GAS106B</strain>
    </source>
</reference>
<dbReference type="AlphaFoldDB" id="A0A1H1JHB0"/>
<evidence type="ECO:0000256" key="3">
    <source>
        <dbReference type="ARBA" id="ARBA00022448"/>
    </source>
</evidence>
<feature type="transmembrane region" description="Helical" evidence="9">
    <location>
        <begin position="263"/>
        <end position="292"/>
    </location>
</feature>
<name>A0A1H1JHB0_9BURK</name>
<feature type="transmembrane region" description="Helical" evidence="9">
    <location>
        <begin position="31"/>
        <end position="52"/>
    </location>
</feature>
<gene>
    <name evidence="10" type="ORF">SAMN05443245_6384</name>
</gene>
<proteinExistence type="inferred from homology"/>
<evidence type="ECO:0000256" key="9">
    <source>
        <dbReference type="SAM" id="Phobius"/>
    </source>
</evidence>
<dbReference type="InterPro" id="IPR000522">
    <property type="entry name" value="ABC_transptr_permease_BtuC"/>
</dbReference>
<feature type="transmembrane region" description="Helical" evidence="9">
    <location>
        <begin position="304"/>
        <end position="322"/>
    </location>
</feature>
<dbReference type="EMBL" id="FNKP01000003">
    <property type="protein sequence ID" value="SDR49302.1"/>
    <property type="molecule type" value="Genomic_DNA"/>
</dbReference>
<dbReference type="PANTHER" id="PTHR30472:SF70">
    <property type="entry name" value="MOLYBDATE IMPORT SYSTEM PERMEASE PROTEIN MOLB"/>
    <property type="match status" value="1"/>
</dbReference>
<evidence type="ECO:0000256" key="8">
    <source>
        <dbReference type="SAM" id="MobiDB-lite"/>
    </source>
</evidence>
<dbReference type="SUPFAM" id="SSF81345">
    <property type="entry name" value="ABC transporter involved in vitamin B12 uptake, BtuC"/>
    <property type="match status" value="1"/>
</dbReference>
<keyword evidence="3" id="KW-0813">Transport</keyword>
<keyword evidence="6 9" id="KW-1133">Transmembrane helix</keyword>